<reference evidence="1" key="1">
    <citation type="submission" date="2021-12" db="EMBL/GenBank/DDBJ databases">
        <authorList>
            <person name="King R."/>
        </authorList>
    </citation>
    <scope>NUCLEOTIDE SEQUENCE</scope>
</reference>
<keyword evidence="2" id="KW-1185">Reference proteome</keyword>
<dbReference type="EMBL" id="OU893347">
    <property type="protein sequence ID" value="CAG9786466.1"/>
    <property type="molecule type" value="Genomic_DNA"/>
</dbReference>
<protein>
    <submittedName>
        <fullName evidence="1">Uncharacterized protein</fullName>
    </submittedName>
</protein>
<reference evidence="1" key="2">
    <citation type="submission" date="2022-10" db="EMBL/GenBank/DDBJ databases">
        <authorList>
            <consortium name="ENA_rothamsted_submissions"/>
            <consortium name="culmorum"/>
            <person name="King R."/>
        </authorList>
    </citation>
    <scope>NUCLEOTIDE SEQUENCE</scope>
</reference>
<evidence type="ECO:0000313" key="1">
    <source>
        <dbReference type="EMBL" id="CAG9786466.1"/>
    </source>
</evidence>
<evidence type="ECO:0000313" key="2">
    <source>
        <dbReference type="Proteomes" id="UP001153714"/>
    </source>
</evidence>
<sequence>MADKNSKTIDFIYIEIKNYSLECNELWRKEEDLKQEHARRIARDTLPNIYHLSAPRQKETPAWRIKHGLIARKDLIPAIHQNAGREDLFIVTFFVETSCESTRLIKQQSTTVLVLASFDLYIRRM</sequence>
<dbReference type="Proteomes" id="UP001153714">
    <property type="component" value="Chromosome 16"/>
</dbReference>
<accession>A0A9N9QZH7</accession>
<dbReference type="AlphaFoldDB" id="A0A9N9QZH7"/>
<dbReference type="OrthoDB" id="2115465at2759"/>
<gene>
    <name evidence="1" type="ORF">DIATSA_LOCUS4416</name>
</gene>
<proteinExistence type="predicted"/>
<name>A0A9N9QZH7_9NEOP</name>
<organism evidence="1 2">
    <name type="scientific">Diatraea saccharalis</name>
    <name type="common">sugarcane borer</name>
    <dbReference type="NCBI Taxonomy" id="40085"/>
    <lineage>
        <taxon>Eukaryota</taxon>
        <taxon>Metazoa</taxon>
        <taxon>Ecdysozoa</taxon>
        <taxon>Arthropoda</taxon>
        <taxon>Hexapoda</taxon>
        <taxon>Insecta</taxon>
        <taxon>Pterygota</taxon>
        <taxon>Neoptera</taxon>
        <taxon>Endopterygota</taxon>
        <taxon>Lepidoptera</taxon>
        <taxon>Glossata</taxon>
        <taxon>Ditrysia</taxon>
        <taxon>Pyraloidea</taxon>
        <taxon>Crambidae</taxon>
        <taxon>Crambinae</taxon>
        <taxon>Diatraea</taxon>
    </lineage>
</organism>